<feature type="region of interest" description="Disordered" evidence="9">
    <location>
        <begin position="61"/>
        <end position="121"/>
    </location>
</feature>
<reference evidence="11 13" key="2">
    <citation type="journal article" date="2013" name="Nature">
        <title>Insights into bilaterian evolution from three spiralian genomes.</title>
        <authorList>
            <person name="Simakov O."/>
            <person name="Marletaz F."/>
            <person name="Cho S.J."/>
            <person name="Edsinger-Gonzales E."/>
            <person name="Havlak P."/>
            <person name="Hellsten U."/>
            <person name="Kuo D.H."/>
            <person name="Larsson T."/>
            <person name="Lv J."/>
            <person name="Arendt D."/>
            <person name="Savage R."/>
            <person name="Osoegawa K."/>
            <person name="de Jong P."/>
            <person name="Grimwood J."/>
            <person name="Chapman J.A."/>
            <person name="Shapiro H."/>
            <person name="Aerts A."/>
            <person name="Otillar R.P."/>
            <person name="Terry A.Y."/>
            <person name="Boore J.L."/>
            <person name="Grigoriev I.V."/>
            <person name="Lindberg D.R."/>
            <person name="Seaver E.C."/>
            <person name="Weisblat D.A."/>
            <person name="Putnam N.H."/>
            <person name="Rokhsar D.S."/>
        </authorList>
    </citation>
    <scope>NUCLEOTIDE SEQUENCE</scope>
    <source>
        <strain evidence="11 13">I ESC-2004</strain>
    </source>
</reference>
<feature type="domain" description="C2H2-type" evidence="10">
    <location>
        <begin position="276"/>
        <end position="303"/>
    </location>
</feature>
<evidence type="ECO:0000256" key="6">
    <source>
        <dbReference type="ARBA" id="ARBA00023242"/>
    </source>
</evidence>
<evidence type="ECO:0000256" key="7">
    <source>
        <dbReference type="PROSITE-ProRule" id="PRU00042"/>
    </source>
</evidence>
<dbReference type="EMBL" id="AMQN01001645">
    <property type="status" value="NOT_ANNOTATED_CDS"/>
    <property type="molecule type" value="Genomic_DNA"/>
</dbReference>
<dbReference type="GO" id="GO:0005634">
    <property type="term" value="C:nucleus"/>
    <property type="evidence" value="ECO:0007669"/>
    <property type="project" value="UniProtKB-SubCell"/>
</dbReference>
<dbReference type="PROSITE" id="PS00028">
    <property type="entry name" value="ZINC_FINGER_C2H2_1"/>
    <property type="match status" value="7"/>
</dbReference>
<dbReference type="PANTHER" id="PTHR24376:SF235">
    <property type="entry name" value="C2H2-TYPE DOMAIN-CONTAINING PROTEIN"/>
    <property type="match status" value="1"/>
</dbReference>
<evidence type="ECO:0000256" key="5">
    <source>
        <dbReference type="ARBA" id="ARBA00022833"/>
    </source>
</evidence>
<dbReference type="HOGENOM" id="CLU_624452_0_0_1"/>
<dbReference type="STRING" id="283909.R7U7W7"/>
<feature type="domain" description="C2H2-type" evidence="10">
    <location>
        <begin position="331"/>
        <end position="358"/>
    </location>
</feature>
<dbReference type="OrthoDB" id="6255447at2759"/>
<evidence type="ECO:0000256" key="2">
    <source>
        <dbReference type="ARBA" id="ARBA00022723"/>
    </source>
</evidence>
<evidence type="ECO:0000259" key="10">
    <source>
        <dbReference type="PROSITE" id="PS50157"/>
    </source>
</evidence>
<keyword evidence="2" id="KW-0479">Metal-binding</keyword>
<dbReference type="GO" id="GO:0008270">
    <property type="term" value="F:zinc ion binding"/>
    <property type="evidence" value="ECO:0007669"/>
    <property type="project" value="UniProtKB-KW"/>
</dbReference>
<evidence type="ECO:0000256" key="1">
    <source>
        <dbReference type="ARBA" id="ARBA00004123"/>
    </source>
</evidence>
<proteinExistence type="predicted"/>
<dbReference type="InterPro" id="IPR036236">
    <property type="entry name" value="Znf_C2H2_sf"/>
</dbReference>
<reference evidence="13" key="1">
    <citation type="submission" date="2012-12" db="EMBL/GenBank/DDBJ databases">
        <authorList>
            <person name="Hellsten U."/>
            <person name="Grimwood J."/>
            <person name="Chapman J.A."/>
            <person name="Shapiro H."/>
            <person name="Aerts A."/>
            <person name="Otillar R.P."/>
            <person name="Terry A.Y."/>
            <person name="Boore J.L."/>
            <person name="Simakov O."/>
            <person name="Marletaz F."/>
            <person name="Cho S.-J."/>
            <person name="Edsinger-Gonzales E."/>
            <person name="Havlak P."/>
            <person name="Kuo D.-H."/>
            <person name="Larsson T."/>
            <person name="Lv J."/>
            <person name="Arendt D."/>
            <person name="Savage R."/>
            <person name="Osoegawa K."/>
            <person name="de Jong P."/>
            <person name="Lindberg D.R."/>
            <person name="Seaver E.C."/>
            <person name="Weisblat D.A."/>
            <person name="Putnam N.H."/>
            <person name="Grigoriev I.V."/>
            <person name="Rokhsar D.S."/>
        </authorList>
    </citation>
    <scope>NUCLEOTIDE SEQUENCE</scope>
    <source>
        <strain evidence="13">I ESC-2004</strain>
    </source>
</reference>
<dbReference type="OMA" id="SAYRCEI"/>
<evidence type="ECO:0000313" key="12">
    <source>
        <dbReference type="EnsemblMetazoa" id="CapteP163579"/>
    </source>
</evidence>
<evidence type="ECO:0000313" key="13">
    <source>
        <dbReference type="Proteomes" id="UP000014760"/>
    </source>
</evidence>
<evidence type="ECO:0000256" key="8">
    <source>
        <dbReference type="SAM" id="Coils"/>
    </source>
</evidence>
<keyword evidence="4 7" id="KW-0863">Zinc-finger</keyword>
<dbReference type="FunFam" id="3.30.160.60:FF:000340">
    <property type="entry name" value="zinc finger protein 473 isoform X1"/>
    <property type="match status" value="1"/>
</dbReference>
<name>R7U7W7_CAPTE</name>
<feature type="coiled-coil region" evidence="8">
    <location>
        <begin position="32"/>
        <end position="59"/>
    </location>
</feature>
<keyword evidence="3" id="KW-0677">Repeat</keyword>
<feature type="domain" description="C2H2-type" evidence="10">
    <location>
        <begin position="158"/>
        <end position="186"/>
    </location>
</feature>
<comment type="subcellular location">
    <subcellularLocation>
        <location evidence="1">Nucleus</location>
    </subcellularLocation>
</comment>
<dbReference type="Pfam" id="PF00096">
    <property type="entry name" value="zf-C2H2"/>
    <property type="match status" value="2"/>
</dbReference>
<dbReference type="InterPro" id="IPR013087">
    <property type="entry name" value="Znf_C2H2_type"/>
</dbReference>
<evidence type="ECO:0000256" key="4">
    <source>
        <dbReference type="ARBA" id="ARBA00022771"/>
    </source>
</evidence>
<dbReference type="PROSITE" id="PS50157">
    <property type="entry name" value="ZINC_FINGER_C2H2_2"/>
    <property type="match status" value="6"/>
</dbReference>
<gene>
    <name evidence="11" type="ORF">CAPTEDRAFT_163579</name>
</gene>
<protein>
    <recommendedName>
        <fullName evidence="10">C2H2-type domain-containing protein</fullName>
    </recommendedName>
</protein>
<dbReference type="Proteomes" id="UP000014760">
    <property type="component" value="Unassembled WGS sequence"/>
</dbReference>
<evidence type="ECO:0000256" key="3">
    <source>
        <dbReference type="ARBA" id="ARBA00022737"/>
    </source>
</evidence>
<sequence length="439" mass="50779">MFLEESLLSLKTHIGDSLENAHLIKIEEVDMEESITDEMEEAECEKALEEGEVMQAELQKAPDPVSQFKESKFIAHPPSRPKTRSKMKEETQGGLSASPTPEKRGRPKKQALNKTTDNVKPKVEHPEKVIFQCSHCARILSTKNALQVHELAHTGVKFPCVDCAKVFKTEAGLKNHRLHRHTEVEGLFKCSRCEFVSKTKEGFERHYEGRHGENRQRDFQCEICSKAFYSESILKQHLKCHNTEKKYECPHCDHVSHREDLIQFHVRNVHEEKDTFVCNLCGAKLRYRMTYEEHMHRHMGTPMKKCDVCFKAFYSSSALNTHKKSHQPGAHQCSECGKRFRIKGHLQRHLAIHTGARDFACLFCSYKCNVRSNLAKHVLNKHKVKLETKSKRIAPMREEEGEEVEEVEEVEEAVDVQEIQFILENQISTLDMHQIIENL</sequence>
<keyword evidence="5" id="KW-0862">Zinc</keyword>
<dbReference type="SMART" id="SM00355">
    <property type="entry name" value="ZnF_C2H2"/>
    <property type="match status" value="9"/>
</dbReference>
<dbReference type="PANTHER" id="PTHR24376">
    <property type="entry name" value="ZINC FINGER PROTEIN"/>
    <property type="match status" value="1"/>
</dbReference>
<dbReference type="EMBL" id="KB304239">
    <property type="protein sequence ID" value="ELU02251.1"/>
    <property type="molecule type" value="Genomic_DNA"/>
</dbReference>
<feature type="domain" description="C2H2-type" evidence="10">
    <location>
        <begin position="131"/>
        <end position="158"/>
    </location>
</feature>
<accession>R7U7W7</accession>
<dbReference type="Gene3D" id="3.30.160.60">
    <property type="entry name" value="Classic Zinc Finger"/>
    <property type="match status" value="4"/>
</dbReference>
<keyword evidence="6" id="KW-0539">Nucleus</keyword>
<dbReference type="SUPFAM" id="SSF57667">
    <property type="entry name" value="beta-beta-alpha zinc fingers"/>
    <property type="match status" value="4"/>
</dbReference>
<organism evidence="11">
    <name type="scientific">Capitella teleta</name>
    <name type="common">Polychaete worm</name>
    <dbReference type="NCBI Taxonomy" id="283909"/>
    <lineage>
        <taxon>Eukaryota</taxon>
        <taxon>Metazoa</taxon>
        <taxon>Spiralia</taxon>
        <taxon>Lophotrochozoa</taxon>
        <taxon>Annelida</taxon>
        <taxon>Polychaeta</taxon>
        <taxon>Sedentaria</taxon>
        <taxon>Scolecida</taxon>
        <taxon>Capitellidae</taxon>
        <taxon>Capitella</taxon>
    </lineage>
</organism>
<keyword evidence="8" id="KW-0175">Coiled coil</keyword>
<dbReference type="GO" id="GO:0001228">
    <property type="term" value="F:DNA-binding transcription activator activity, RNA polymerase II-specific"/>
    <property type="evidence" value="ECO:0007669"/>
    <property type="project" value="TreeGrafter"/>
</dbReference>
<dbReference type="GO" id="GO:0000978">
    <property type="term" value="F:RNA polymerase II cis-regulatory region sequence-specific DNA binding"/>
    <property type="evidence" value="ECO:0007669"/>
    <property type="project" value="TreeGrafter"/>
</dbReference>
<feature type="domain" description="C2H2-type" evidence="10">
    <location>
        <begin position="304"/>
        <end position="326"/>
    </location>
</feature>
<dbReference type="EnsemblMetazoa" id="CapteT163579">
    <property type="protein sequence ID" value="CapteP163579"/>
    <property type="gene ID" value="CapteG163579"/>
</dbReference>
<keyword evidence="13" id="KW-1185">Reference proteome</keyword>
<reference evidence="12" key="3">
    <citation type="submission" date="2015-06" db="UniProtKB">
        <authorList>
            <consortium name="EnsemblMetazoa"/>
        </authorList>
    </citation>
    <scope>IDENTIFICATION</scope>
</reference>
<feature type="domain" description="C2H2-type" evidence="10">
    <location>
        <begin position="219"/>
        <end position="246"/>
    </location>
</feature>
<evidence type="ECO:0000256" key="9">
    <source>
        <dbReference type="SAM" id="MobiDB-lite"/>
    </source>
</evidence>
<evidence type="ECO:0000313" key="11">
    <source>
        <dbReference type="EMBL" id="ELU02251.1"/>
    </source>
</evidence>
<dbReference type="AlphaFoldDB" id="R7U7W7"/>